<dbReference type="Proteomes" id="UP001196413">
    <property type="component" value="Unassembled WGS sequence"/>
</dbReference>
<dbReference type="EMBL" id="JAHQIW010006128">
    <property type="protein sequence ID" value="KAJ1368264.1"/>
    <property type="molecule type" value="Genomic_DNA"/>
</dbReference>
<organism evidence="2 3">
    <name type="scientific">Parelaphostrongylus tenuis</name>
    <name type="common">Meningeal worm</name>
    <dbReference type="NCBI Taxonomy" id="148309"/>
    <lineage>
        <taxon>Eukaryota</taxon>
        <taxon>Metazoa</taxon>
        <taxon>Ecdysozoa</taxon>
        <taxon>Nematoda</taxon>
        <taxon>Chromadorea</taxon>
        <taxon>Rhabditida</taxon>
        <taxon>Rhabditina</taxon>
        <taxon>Rhabditomorpha</taxon>
        <taxon>Strongyloidea</taxon>
        <taxon>Metastrongylidae</taxon>
        <taxon>Parelaphostrongylus</taxon>
    </lineage>
</organism>
<gene>
    <name evidence="2" type="ORF">KIN20_029356</name>
</gene>
<sequence length="138" mass="15951">MNKFLATLAVVFCVLAANSITDVDIELPLRSEKTATENIDFMSRASREKRQTTAAPQIPTLISFNPLTLLNNPFLWELIKNFATNTIRNITRDLQNRRAARGNPGTPRNPTYYSYGATQQNRYYYPYYGYQYGYQRYG</sequence>
<comment type="caution">
    <text evidence="2">The sequence shown here is derived from an EMBL/GenBank/DDBJ whole genome shotgun (WGS) entry which is preliminary data.</text>
</comment>
<protein>
    <submittedName>
        <fullName evidence="2">Uncharacterized protein</fullName>
    </submittedName>
</protein>
<keyword evidence="3" id="KW-1185">Reference proteome</keyword>
<evidence type="ECO:0000256" key="1">
    <source>
        <dbReference type="SAM" id="SignalP"/>
    </source>
</evidence>
<proteinExistence type="predicted"/>
<feature type="chain" id="PRO_5042231751" evidence="1">
    <location>
        <begin position="17"/>
        <end position="138"/>
    </location>
</feature>
<name>A0AAD5R335_PARTN</name>
<dbReference type="AlphaFoldDB" id="A0AAD5R335"/>
<evidence type="ECO:0000313" key="2">
    <source>
        <dbReference type="EMBL" id="KAJ1368264.1"/>
    </source>
</evidence>
<feature type="signal peptide" evidence="1">
    <location>
        <begin position="1"/>
        <end position="16"/>
    </location>
</feature>
<evidence type="ECO:0000313" key="3">
    <source>
        <dbReference type="Proteomes" id="UP001196413"/>
    </source>
</evidence>
<reference evidence="2" key="1">
    <citation type="submission" date="2021-06" db="EMBL/GenBank/DDBJ databases">
        <title>Parelaphostrongylus tenuis whole genome reference sequence.</title>
        <authorList>
            <person name="Garwood T.J."/>
            <person name="Larsen P.A."/>
            <person name="Fountain-Jones N.M."/>
            <person name="Garbe J.R."/>
            <person name="Macchietto M.G."/>
            <person name="Kania S.A."/>
            <person name="Gerhold R.W."/>
            <person name="Richards J.E."/>
            <person name="Wolf T.M."/>
        </authorList>
    </citation>
    <scope>NUCLEOTIDE SEQUENCE</scope>
    <source>
        <strain evidence="2">MNPRO001-30</strain>
        <tissue evidence="2">Meninges</tissue>
    </source>
</reference>
<accession>A0AAD5R335</accession>
<keyword evidence="1" id="KW-0732">Signal</keyword>